<dbReference type="RefSeq" id="WP_189668461.1">
    <property type="nucleotide sequence ID" value="NZ_BNAS01000002.1"/>
</dbReference>
<protein>
    <recommendedName>
        <fullName evidence="1">Cysteinyl-tRNA ligase anticodon binding domain-containing protein</fullName>
    </recommendedName>
</protein>
<evidence type="ECO:0000313" key="2">
    <source>
        <dbReference type="EMBL" id="GHH68819.1"/>
    </source>
</evidence>
<gene>
    <name evidence="2" type="ORF">GCM10017772_12670</name>
</gene>
<evidence type="ECO:0000259" key="1">
    <source>
        <dbReference type="Pfam" id="PF23493"/>
    </source>
</evidence>
<reference evidence="2" key="1">
    <citation type="journal article" date="2014" name="Int. J. Syst. Evol. Microbiol.">
        <title>Complete genome sequence of Corynebacterium casei LMG S-19264T (=DSM 44701T), isolated from a smear-ripened cheese.</title>
        <authorList>
            <consortium name="US DOE Joint Genome Institute (JGI-PGF)"/>
            <person name="Walter F."/>
            <person name="Albersmeier A."/>
            <person name="Kalinowski J."/>
            <person name="Ruckert C."/>
        </authorList>
    </citation>
    <scope>NUCLEOTIDE SEQUENCE</scope>
    <source>
        <strain evidence="2">CGMCC 4.7398</strain>
    </source>
</reference>
<dbReference type="Proteomes" id="UP000627369">
    <property type="component" value="Unassembled WGS sequence"/>
</dbReference>
<feature type="domain" description="Cysteinyl-tRNA ligase anticodon binding" evidence="1">
    <location>
        <begin position="30"/>
        <end position="76"/>
    </location>
</feature>
<reference evidence="2" key="2">
    <citation type="submission" date="2020-09" db="EMBL/GenBank/DDBJ databases">
        <authorList>
            <person name="Sun Q."/>
            <person name="Zhou Y."/>
        </authorList>
    </citation>
    <scope>NUCLEOTIDE SEQUENCE</scope>
    <source>
        <strain evidence="2">CGMCC 4.7398</strain>
    </source>
</reference>
<comment type="caution">
    <text evidence="2">The sequence shown here is derived from an EMBL/GenBank/DDBJ whole genome shotgun (WGS) entry which is preliminary data.</text>
</comment>
<dbReference type="InterPro" id="IPR056411">
    <property type="entry name" value="CysS_C"/>
</dbReference>
<accession>A0A919FMU5</accession>
<dbReference type="Pfam" id="PF23493">
    <property type="entry name" value="CysS_C"/>
    <property type="match status" value="1"/>
</dbReference>
<dbReference type="EMBL" id="BNAS01000002">
    <property type="protein sequence ID" value="GHH68819.1"/>
    <property type="molecule type" value="Genomic_DNA"/>
</dbReference>
<proteinExistence type="predicted"/>
<dbReference type="AlphaFoldDB" id="A0A919FMU5"/>
<organism evidence="2 3">
    <name type="scientific">Promicromonospora soli</name>
    <dbReference type="NCBI Taxonomy" id="2035533"/>
    <lineage>
        <taxon>Bacteria</taxon>
        <taxon>Bacillati</taxon>
        <taxon>Actinomycetota</taxon>
        <taxon>Actinomycetes</taxon>
        <taxon>Micrococcales</taxon>
        <taxon>Promicromonosporaceae</taxon>
        <taxon>Promicromonospora</taxon>
    </lineage>
</organism>
<keyword evidence="3" id="KW-1185">Reference proteome</keyword>
<name>A0A919FMU5_9MICO</name>
<sequence length="90" mass="10627">MVRDALEQHRYKWRDADLHEQQFERWVDGRPGFTAAEHEVLRRRLEKRKDAAARTDADLAAFRLVARIRDDRIQVRRTASADEGVRGADR</sequence>
<evidence type="ECO:0000313" key="3">
    <source>
        <dbReference type="Proteomes" id="UP000627369"/>
    </source>
</evidence>